<dbReference type="Proteomes" id="UP000298347">
    <property type="component" value="Unassembled WGS sequence"/>
</dbReference>
<dbReference type="EMBL" id="SRJD01000001">
    <property type="protein sequence ID" value="TGB00303.1"/>
    <property type="molecule type" value="Genomic_DNA"/>
</dbReference>
<dbReference type="PANTHER" id="PTHR43693">
    <property type="entry name" value="PROTEIN PHOSPHATASE CHEZ"/>
    <property type="match status" value="1"/>
</dbReference>
<feature type="domain" description="CheC-like protein" evidence="3">
    <location>
        <begin position="10"/>
        <end position="46"/>
    </location>
</feature>
<dbReference type="OrthoDB" id="9812187at2"/>
<dbReference type="InterPro" id="IPR028976">
    <property type="entry name" value="CheC-like_sf"/>
</dbReference>
<keyword evidence="6" id="KW-1185">Reference proteome</keyword>
<dbReference type="Gene3D" id="3.40.1550.10">
    <property type="entry name" value="CheC-like"/>
    <property type="match status" value="1"/>
</dbReference>
<protein>
    <submittedName>
        <fullName evidence="5">Chemotaxis protein CheC</fullName>
    </submittedName>
</protein>
<organism evidence="5 6">
    <name type="scientific">Sporolactobacillus shoreae</name>
    <dbReference type="NCBI Taxonomy" id="1465501"/>
    <lineage>
        <taxon>Bacteria</taxon>
        <taxon>Bacillati</taxon>
        <taxon>Bacillota</taxon>
        <taxon>Bacilli</taxon>
        <taxon>Bacillales</taxon>
        <taxon>Sporolactobacillaceae</taxon>
        <taxon>Sporolactobacillus</taxon>
    </lineage>
</organism>
<reference evidence="5 6" key="1">
    <citation type="journal article" date="2015" name="Int. J. Syst. Evol. Microbiol.">
        <title>Sporolactobacillus shoreae sp. nov. and Sporolactobacillus spathodeae sp. nov., two spore-forming lactic acid bacteria isolated from tree barks in Thailand.</title>
        <authorList>
            <person name="Thamacharoensuk T."/>
            <person name="Kitahara M."/>
            <person name="Ohkuma M."/>
            <person name="Thongchul N."/>
            <person name="Tanasupawat S."/>
        </authorList>
    </citation>
    <scope>NUCLEOTIDE SEQUENCE [LARGE SCALE GENOMIC DNA]</scope>
    <source>
        <strain evidence="5 6">BK92</strain>
    </source>
</reference>
<feature type="domain" description="Chemotaxis phosphatase CheX-like" evidence="4">
    <location>
        <begin position="64"/>
        <end position="145"/>
    </location>
</feature>
<dbReference type="PANTHER" id="PTHR43693:SF1">
    <property type="entry name" value="PROTEIN PHOSPHATASE CHEZ"/>
    <property type="match status" value="1"/>
</dbReference>
<dbReference type="RefSeq" id="WP_135346949.1">
    <property type="nucleotide sequence ID" value="NZ_SRJD01000001.1"/>
</dbReference>
<dbReference type="Pfam" id="PF04509">
    <property type="entry name" value="CheC"/>
    <property type="match status" value="1"/>
</dbReference>
<dbReference type="Pfam" id="PF13690">
    <property type="entry name" value="CheX"/>
    <property type="match status" value="1"/>
</dbReference>
<dbReference type="InterPro" id="IPR007597">
    <property type="entry name" value="CheC"/>
</dbReference>
<proteinExistence type="predicted"/>
<evidence type="ECO:0000256" key="2">
    <source>
        <dbReference type="ARBA" id="ARBA00022801"/>
    </source>
</evidence>
<dbReference type="InterPro" id="IPR050992">
    <property type="entry name" value="CheZ_family_phosphatases"/>
</dbReference>
<evidence type="ECO:0000259" key="4">
    <source>
        <dbReference type="Pfam" id="PF13690"/>
    </source>
</evidence>
<dbReference type="GO" id="GO:0006935">
    <property type="term" value="P:chemotaxis"/>
    <property type="evidence" value="ECO:0007669"/>
    <property type="project" value="UniProtKB-KW"/>
</dbReference>
<dbReference type="GO" id="GO:0016787">
    <property type="term" value="F:hydrolase activity"/>
    <property type="evidence" value="ECO:0007669"/>
    <property type="project" value="UniProtKB-KW"/>
</dbReference>
<gene>
    <name evidence="5" type="ORF">E4665_01110</name>
</gene>
<evidence type="ECO:0000256" key="1">
    <source>
        <dbReference type="ARBA" id="ARBA00022500"/>
    </source>
</evidence>
<evidence type="ECO:0000313" key="5">
    <source>
        <dbReference type="EMBL" id="TGB00303.1"/>
    </source>
</evidence>
<sequence length="204" mass="22511">MHRLSDLQSIHLDLLKEAGNIGAGHAATALSTLLQKRIEMNIPSLKVVPLPEVLDRDAEKHVATSYIEVSGGFRGCFFMMFEVNLANKLIRQLVPDGSVFDNDMGKSAFCEISNILCGSYLSAISSFFHTQLNQSPPNYAVDMEGAILGEGLVELSLYDDSILLIEAELFDQDEKNRFTGEFLFIPLPESLDLLFSMAEGKSSM</sequence>
<name>A0A4Z0GSF2_9BACL</name>
<comment type="caution">
    <text evidence="5">The sequence shown here is derived from an EMBL/GenBank/DDBJ whole genome shotgun (WGS) entry which is preliminary data.</text>
</comment>
<evidence type="ECO:0000313" key="6">
    <source>
        <dbReference type="Proteomes" id="UP000298347"/>
    </source>
</evidence>
<dbReference type="CDD" id="cd17909">
    <property type="entry name" value="CheC_ClassI"/>
    <property type="match status" value="1"/>
</dbReference>
<dbReference type="SUPFAM" id="SSF103039">
    <property type="entry name" value="CheC-like"/>
    <property type="match status" value="1"/>
</dbReference>
<keyword evidence="1" id="KW-0145">Chemotaxis</keyword>
<evidence type="ECO:0000259" key="3">
    <source>
        <dbReference type="Pfam" id="PF04509"/>
    </source>
</evidence>
<dbReference type="InterPro" id="IPR028051">
    <property type="entry name" value="CheX-like_dom"/>
</dbReference>
<accession>A0A4Z0GSF2</accession>
<dbReference type="AlphaFoldDB" id="A0A4Z0GSF2"/>
<keyword evidence="2" id="KW-0378">Hydrolase</keyword>